<evidence type="ECO:0000256" key="4">
    <source>
        <dbReference type="ARBA" id="ARBA00022605"/>
    </source>
</evidence>
<keyword evidence="5 11" id="KW-0808">Transferase</keyword>
<dbReference type="InterPro" id="IPR000623">
    <property type="entry name" value="Shikimate_kinase/TSH1"/>
</dbReference>
<evidence type="ECO:0000256" key="9">
    <source>
        <dbReference type="ARBA" id="ARBA00023141"/>
    </source>
</evidence>
<dbReference type="GO" id="GO:0009073">
    <property type="term" value="P:aromatic amino acid family biosynthetic process"/>
    <property type="evidence" value="ECO:0007669"/>
    <property type="project" value="UniProtKB-KW"/>
</dbReference>
<dbReference type="SUPFAM" id="SSF52540">
    <property type="entry name" value="P-loop containing nucleoside triphosphate hydrolases"/>
    <property type="match status" value="1"/>
</dbReference>
<keyword evidence="6 11" id="KW-0547">Nucleotide-binding</keyword>
<comment type="caution">
    <text evidence="11">Lacks conserved residue(s) required for the propagation of feature annotation.</text>
</comment>
<dbReference type="UniPathway" id="UPA00053">
    <property type="reaction ID" value="UER00088"/>
</dbReference>
<evidence type="ECO:0000256" key="5">
    <source>
        <dbReference type="ARBA" id="ARBA00022679"/>
    </source>
</evidence>
<dbReference type="GO" id="GO:0009423">
    <property type="term" value="P:chorismate biosynthetic process"/>
    <property type="evidence" value="ECO:0007669"/>
    <property type="project" value="UniProtKB-UniRule"/>
</dbReference>
<dbReference type="Gene3D" id="3.40.50.300">
    <property type="entry name" value="P-loop containing nucleotide triphosphate hydrolases"/>
    <property type="match status" value="1"/>
</dbReference>
<name>A0A3P3XFQ0_9SPIR</name>
<feature type="binding site" evidence="11">
    <location>
        <begin position="10"/>
        <end position="15"/>
    </location>
    <ligand>
        <name>ATP</name>
        <dbReference type="ChEBI" id="CHEBI:30616"/>
    </ligand>
</feature>
<feature type="binding site" evidence="11">
    <location>
        <position position="32"/>
    </location>
    <ligand>
        <name>substrate</name>
    </ligand>
</feature>
<evidence type="ECO:0000256" key="11">
    <source>
        <dbReference type="HAMAP-Rule" id="MF_00109"/>
    </source>
</evidence>
<evidence type="ECO:0000256" key="1">
    <source>
        <dbReference type="ARBA" id="ARBA00004842"/>
    </source>
</evidence>
<keyword evidence="11" id="KW-0460">Magnesium</keyword>
<evidence type="ECO:0000256" key="2">
    <source>
        <dbReference type="ARBA" id="ARBA00006997"/>
    </source>
</evidence>
<dbReference type="HAMAP" id="MF_00109">
    <property type="entry name" value="Shikimate_kinase"/>
    <property type="match status" value="1"/>
</dbReference>
<keyword evidence="7 11" id="KW-0418">Kinase</keyword>
<accession>A0A3P3XFQ0</accession>
<evidence type="ECO:0000256" key="7">
    <source>
        <dbReference type="ARBA" id="ARBA00022777"/>
    </source>
</evidence>
<feature type="binding site" evidence="11">
    <location>
        <position position="14"/>
    </location>
    <ligand>
        <name>Mg(2+)</name>
        <dbReference type="ChEBI" id="CHEBI:18420"/>
    </ligand>
</feature>
<dbReference type="PRINTS" id="PR01100">
    <property type="entry name" value="SHIKIMTKNASE"/>
</dbReference>
<keyword evidence="4 11" id="KW-0028">Amino-acid biosynthesis</keyword>
<comment type="subcellular location">
    <subcellularLocation>
        <location evidence="11">Cytoplasm</location>
    </subcellularLocation>
</comment>
<dbReference type="InterPro" id="IPR027417">
    <property type="entry name" value="P-loop_NTPase"/>
</dbReference>
<organism evidence="12">
    <name type="scientific">uncultured spirochete</name>
    <dbReference type="NCBI Taxonomy" id="156406"/>
    <lineage>
        <taxon>Bacteria</taxon>
        <taxon>Pseudomonadati</taxon>
        <taxon>Spirochaetota</taxon>
        <taxon>Spirochaetia</taxon>
        <taxon>Spirochaetales</taxon>
        <taxon>environmental samples</taxon>
    </lineage>
</organism>
<dbReference type="GO" id="GO:0008652">
    <property type="term" value="P:amino acid biosynthetic process"/>
    <property type="evidence" value="ECO:0007669"/>
    <property type="project" value="UniProtKB-KW"/>
</dbReference>
<dbReference type="PANTHER" id="PTHR21087">
    <property type="entry name" value="SHIKIMATE KINASE"/>
    <property type="match status" value="1"/>
</dbReference>
<evidence type="ECO:0000313" key="12">
    <source>
        <dbReference type="EMBL" id="SLM09942.1"/>
    </source>
</evidence>
<dbReference type="CDD" id="cd00464">
    <property type="entry name" value="SK"/>
    <property type="match status" value="1"/>
</dbReference>
<dbReference type="GO" id="GO:0004765">
    <property type="term" value="F:shikimate kinase activity"/>
    <property type="evidence" value="ECO:0007669"/>
    <property type="project" value="UniProtKB-UniRule"/>
</dbReference>
<dbReference type="EC" id="2.7.1.71" evidence="3 11"/>
<comment type="cofactor">
    <cofactor evidence="11">
        <name>Mg(2+)</name>
        <dbReference type="ChEBI" id="CHEBI:18420"/>
    </cofactor>
    <text evidence="11">Binds 1 Mg(2+) ion per subunit.</text>
</comment>
<dbReference type="Pfam" id="PF01202">
    <property type="entry name" value="SKI"/>
    <property type="match status" value="1"/>
</dbReference>
<feature type="binding site" evidence="11">
    <location>
        <position position="118"/>
    </location>
    <ligand>
        <name>ATP</name>
        <dbReference type="ChEBI" id="CHEBI:30616"/>
    </ligand>
</feature>
<gene>
    <name evidence="11 12" type="primary">aroK</name>
    <name evidence="12" type="ORF">SPIROBIBN47_100172</name>
</gene>
<reference evidence="12" key="1">
    <citation type="submission" date="2017-02" db="EMBL/GenBank/DDBJ databases">
        <authorList>
            <person name="Regsiter A."/>
            <person name="William W."/>
        </authorList>
    </citation>
    <scope>NUCLEOTIDE SEQUENCE</scope>
    <source>
        <strain evidence="12">Bib</strain>
    </source>
</reference>
<keyword evidence="8 11" id="KW-0067">ATP-binding</keyword>
<dbReference type="InterPro" id="IPR023000">
    <property type="entry name" value="Shikimate_kinase_CS"/>
</dbReference>
<keyword evidence="9 11" id="KW-0057">Aromatic amino acid biosynthesis</keyword>
<dbReference type="AlphaFoldDB" id="A0A3P3XFQ0"/>
<dbReference type="InterPro" id="IPR031322">
    <property type="entry name" value="Shikimate/glucono_kinase"/>
</dbReference>
<protein>
    <recommendedName>
        <fullName evidence="3 11">Shikimate kinase</fullName>
        <shortName evidence="11">SK</shortName>
        <ecNumber evidence="3 11">2.7.1.71</ecNumber>
    </recommendedName>
</protein>
<keyword evidence="11" id="KW-0963">Cytoplasm</keyword>
<keyword evidence="11" id="KW-0479">Metal-binding</keyword>
<comment type="catalytic activity">
    <reaction evidence="10 11">
        <text>shikimate + ATP = 3-phosphoshikimate + ADP + H(+)</text>
        <dbReference type="Rhea" id="RHEA:13121"/>
        <dbReference type="ChEBI" id="CHEBI:15378"/>
        <dbReference type="ChEBI" id="CHEBI:30616"/>
        <dbReference type="ChEBI" id="CHEBI:36208"/>
        <dbReference type="ChEBI" id="CHEBI:145989"/>
        <dbReference type="ChEBI" id="CHEBI:456216"/>
        <dbReference type="EC" id="2.7.1.71"/>
    </reaction>
</comment>
<sequence>MKIALIGMMGSGKTKIGQLLAAHYGIDFLDLDHIIEQRVGLSISEIFAQKGETEFRKIEESTLAEVVGLGKPLVLACGGGVVLMPSNRELLESECITVWLDVPLRELARRLAGEKDSRPLLASSNWQETLKEIYDARHMLYKETASIRYVWKENCSIDTSIQRIAQLIDSKKAEFQRTS</sequence>
<comment type="function">
    <text evidence="11">Catalyzes the specific phosphorylation of the 3-hydroxyl group of shikimic acid using ATP as a cosubstrate.</text>
</comment>
<comment type="similarity">
    <text evidence="2 11">Belongs to the shikimate kinase family.</text>
</comment>
<dbReference type="GO" id="GO:0005829">
    <property type="term" value="C:cytosol"/>
    <property type="evidence" value="ECO:0007669"/>
    <property type="project" value="TreeGrafter"/>
</dbReference>
<evidence type="ECO:0000256" key="8">
    <source>
        <dbReference type="ARBA" id="ARBA00022840"/>
    </source>
</evidence>
<dbReference type="GO" id="GO:0000287">
    <property type="term" value="F:magnesium ion binding"/>
    <property type="evidence" value="ECO:0007669"/>
    <property type="project" value="UniProtKB-UniRule"/>
</dbReference>
<dbReference type="PANTHER" id="PTHR21087:SF16">
    <property type="entry name" value="SHIKIMATE KINASE 1, CHLOROPLASTIC"/>
    <property type="match status" value="1"/>
</dbReference>
<evidence type="ECO:0000256" key="3">
    <source>
        <dbReference type="ARBA" id="ARBA00012154"/>
    </source>
</evidence>
<dbReference type="PROSITE" id="PS01128">
    <property type="entry name" value="SHIKIMATE_KINASE"/>
    <property type="match status" value="1"/>
</dbReference>
<feature type="binding site" evidence="11">
    <location>
        <position position="56"/>
    </location>
    <ligand>
        <name>substrate</name>
    </ligand>
</feature>
<dbReference type="GO" id="GO:0005524">
    <property type="term" value="F:ATP binding"/>
    <property type="evidence" value="ECO:0007669"/>
    <property type="project" value="UniProtKB-UniRule"/>
</dbReference>
<dbReference type="EMBL" id="FWDM01000002">
    <property type="protein sequence ID" value="SLM09942.1"/>
    <property type="molecule type" value="Genomic_DNA"/>
</dbReference>
<feature type="binding site" evidence="11">
    <location>
        <position position="137"/>
    </location>
    <ligand>
        <name>substrate</name>
    </ligand>
</feature>
<evidence type="ECO:0000256" key="10">
    <source>
        <dbReference type="ARBA" id="ARBA00048567"/>
    </source>
</evidence>
<comment type="subunit">
    <text evidence="11">Monomer.</text>
</comment>
<evidence type="ECO:0000256" key="6">
    <source>
        <dbReference type="ARBA" id="ARBA00022741"/>
    </source>
</evidence>
<feature type="binding site" evidence="11">
    <location>
        <position position="79"/>
    </location>
    <ligand>
        <name>substrate</name>
    </ligand>
</feature>
<comment type="pathway">
    <text evidence="1 11">Metabolic intermediate biosynthesis; chorismate biosynthesis; chorismate from D-erythrose 4-phosphate and phosphoenolpyruvate: step 5/7.</text>
</comment>
<proteinExistence type="inferred from homology"/>